<feature type="region of interest" description="Disordered" evidence="1">
    <location>
        <begin position="32"/>
        <end position="51"/>
    </location>
</feature>
<name>A0ABN8Y246_RANTA</name>
<feature type="compositionally biased region" description="Low complexity" evidence="1">
    <location>
        <begin position="111"/>
        <end position="124"/>
    </location>
</feature>
<feature type="region of interest" description="Disordered" evidence="1">
    <location>
        <begin position="108"/>
        <end position="149"/>
    </location>
</feature>
<keyword evidence="3" id="KW-1185">Reference proteome</keyword>
<evidence type="ECO:0000313" key="3">
    <source>
        <dbReference type="Proteomes" id="UP001176941"/>
    </source>
</evidence>
<protein>
    <submittedName>
        <fullName evidence="2">Uncharacterized protein</fullName>
    </submittedName>
</protein>
<evidence type="ECO:0000256" key="1">
    <source>
        <dbReference type="SAM" id="MobiDB-lite"/>
    </source>
</evidence>
<sequence length="180" mass="19100">MAAIFATRQRRQLPFIGGIDIRHFITKPPRPVRAAARSLPPPAPRAWGPKGLRRVSNRIGLGLLSPHPPPPPHTPSREWRAVINPLEPRKTPSAASGPRVGCWAAEAPQTGARAAQGQVDAGAAGPPPVGASRVRGWRPSGAEVPSGTPLLVRRSLLLSRSSWPPSCRGHAGLEFSSHSP</sequence>
<reference evidence="2" key="1">
    <citation type="submission" date="2023-04" db="EMBL/GenBank/DDBJ databases">
        <authorList>
            <consortium name="ELIXIR-Norway"/>
        </authorList>
    </citation>
    <scope>NUCLEOTIDE SEQUENCE [LARGE SCALE GENOMIC DNA]</scope>
</reference>
<dbReference type="EMBL" id="OX459947">
    <property type="protein sequence ID" value="CAI9153901.1"/>
    <property type="molecule type" value="Genomic_DNA"/>
</dbReference>
<dbReference type="Proteomes" id="UP001176941">
    <property type="component" value="Chromosome 11"/>
</dbReference>
<gene>
    <name evidence="2" type="ORF">MRATA1EN1_LOCUS2863</name>
</gene>
<accession>A0ABN8Y246</accession>
<proteinExistence type="predicted"/>
<organism evidence="2 3">
    <name type="scientific">Rangifer tarandus platyrhynchus</name>
    <name type="common">Svalbard reindeer</name>
    <dbReference type="NCBI Taxonomy" id="3082113"/>
    <lineage>
        <taxon>Eukaryota</taxon>
        <taxon>Metazoa</taxon>
        <taxon>Chordata</taxon>
        <taxon>Craniata</taxon>
        <taxon>Vertebrata</taxon>
        <taxon>Euteleostomi</taxon>
        <taxon>Mammalia</taxon>
        <taxon>Eutheria</taxon>
        <taxon>Laurasiatheria</taxon>
        <taxon>Artiodactyla</taxon>
        <taxon>Ruminantia</taxon>
        <taxon>Pecora</taxon>
        <taxon>Cervidae</taxon>
        <taxon>Odocoileinae</taxon>
        <taxon>Rangifer</taxon>
    </lineage>
</organism>
<evidence type="ECO:0000313" key="2">
    <source>
        <dbReference type="EMBL" id="CAI9153901.1"/>
    </source>
</evidence>
<feature type="region of interest" description="Disordered" evidence="1">
    <location>
        <begin position="161"/>
        <end position="180"/>
    </location>
</feature>